<reference evidence="4" key="2">
    <citation type="submission" date="2024-06" db="EMBL/GenBank/DDBJ databases">
        <authorList>
            <person name="Plum-Jensen L.E."/>
            <person name="Schramm A."/>
            <person name="Marshall I.P.G."/>
        </authorList>
    </citation>
    <scope>NUCLEOTIDE SEQUENCE</scope>
    <source>
        <strain evidence="4">Rat1</strain>
    </source>
</reference>
<dbReference type="CDD" id="cd09726">
    <property type="entry name" value="RAMP_I_III"/>
    <property type="match status" value="2"/>
</dbReference>
<dbReference type="NCBIfam" id="TIGR03986">
    <property type="entry name" value="TIGR03986 family CRISPR-associated RAMP protein"/>
    <property type="match status" value="1"/>
</dbReference>
<feature type="domain" description="CRISPR type III-associated protein" evidence="3">
    <location>
        <begin position="317"/>
        <end position="483"/>
    </location>
</feature>
<sequence length="1257" mass="138624">MRNQKKYSFHPRWKMTLKLRTTSPLHVGNGEETHRDELTVKDEEKEQQDRPESVEPRKADITACIKDGKGKPFIPGSTFKGVLRQWLEQHLIRDAAAFALCQKMLGHGRGNGADSTETEQGGTAEFLAGILTAPITFSDQEIAPSYWDPETQTSVETAIAVDRVTRTAADKKLFYREVVPAGAGFTLTVAGTMPREQAALLAAALQAGFTAAQPISFGGDTANGGGRMQFEDLQVSCLDREEIAQWLTRQDGIMAEEAMRPFSREERAALCAEGDKWLRPGGRAASRVTINLRFAGPFLVNDPSRCQGKTSGGVKRPDHFPLQDRDGNPILPAKSVRGALRSQAEKIIRSLGGSCCDPARPCSPVYSKTDVQRLCSACRLFGNTGWQSRVKISEIVFQDSQLSPEGNLLHKQDFVAIDRFHGGSRDTAKFDATSFQQPAFTVILELDPDLDEAAKGLLALTLRDFEEGDISLGLGRSKGYGRILAEETTITGGEILAAEENLAAFRAQITTGNEESQPESCLSRNEPETASAVVLSAEKPGKQGAARGQAQSDGPVFHNPYHFIPVTPPKTATWLAKENFGSAMHDSHAVYRAEDAAEKKILHGRVRCTLTSTTPLFIGGKRDENAGNPKPIAHFQIDGDPAIPATSLRGMLSSLVEAASNSSLRVLDDAMMSCRHKIGEDSLSAIGMIVIHEGQHFLYPFALPIFDQRDKTSLSTYKAMFPAGDKGPLKVYLENAHRHGAMGGFIAGAQSWNLRHPQIYYLPESSKGELKTAGSRVLGRRYAGLVPTTTRTAATDQPGILRILGTQGRADIPATKKHELFLPVPDAFAADPRAFISDLKRAKDELFAIPPEVVATFEELADQRTRPQIKHPAGITPTQWLPYHLQGCSRNDGRSAQIEPEQLRLQEGDLVYFRPFPNSARQVAEISFSSIWRSRVQKKVHKFFHEELLPFNKDRKHISPAELLFGFVQQEKGGDQLAFAGKTVCSSARLQVGQSDPFTEKEVTLKILSSPKLPSPALYFDGPGYVAKHAMQNSSIRPQGRKQYLHALPNAADPQGVKKISLTGTPTKDGPYPWESRHEKEFENQKVRIRPLRKGVQFGFTVDFENCTEWELGLLLYALRPTEAYQHKIGMGKPLGLGSVQIDIEGVDLIDRKKRYAEDSLDAARYTEVSDQEALSAWRTRFADSMDPEIRHALELLGDPAKVLAPVHYPQVQGADIEKETFKWFVANDRKGTQGAEHLVPLSRSGDSLPTLHRQRE</sequence>
<feature type="compositionally biased region" description="Basic and acidic residues" evidence="2">
    <location>
        <begin position="29"/>
        <end position="58"/>
    </location>
</feature>
<dbReference type="InterPro" id="IPR023825">
    <property type="entry name" value="CRISPR-assoc_RAMP_BGP1436"/>
</dbReference>
<feature type="region of interest" description="Disordered" evidence="2">
    <location>
        <begin position="1056"/>
        <end position="1075"/>
    </location>
</feature>
<feature type="compositionally biased region" description="Basic and acidic residues" evidence="2">
    <location>
        <begin position="315"/>
        <end position="327"/>
    </location>
</feature>
<keyword evidence="1" id="KW-0051">Antiviral defense</keyword>
<accession>A0AAU8LR29</accession>
<dbReference type="PANTHER" id="PTHR35579:SF6">
    <property type="entry name" value="DUF324 DOMAIN-CONTAINING PROTEIN"/>
    <property type="match status" value="1"/>
</dbReference>
<proteinExistence type="predicted"/>
<dbReference type="AlphaFoldDB" id="A0AAU8LR29"/>
<dbReference type="EMBL" id="CP159373">
    <property type="protein sequence ID" value="XCN71687.1"/>
    <property type="molecule type" value="Genomic_DNA"/>
</dbReference>
<evidence type="ECO:0000256" key="1">
    <source>
        <dbReference type="ARBA" id="ARBA00023118"/>
    </source>
</evidence>
<feature type="region of interest" description="Disordered" evidence="2">
    <location>
        <begin position="306"/>
        <end position="332"/>
    </location>
</feature>
<gene>
    <name evidence="4" type="ORF">Q3M24_15405</name>
</gene>
<evidence type="ECO:0000313" key="4">
    <source>
        <dbReference type="EMBL" id="XCN71687.1"/>
    </source>
</evidence>
<organism evidence="4">
    <name type="scientific">Candidatus Electrothrix aestuarii</name>
    <dbReference type="NCBI Taxonomy" id="3062594"/>
    <lineage>
        <taxon>Bacteria</taxon>
        <taxon>Pseudomonadati</taxon>
        <taxon>Thermodesulfobacteriota</taxon>
        <taxon>Desulfobulbia</taxon>
        <taxon>Desulfobulbales</taxon>
        <taxon>Desulfobulbaceae</taxon>
        <taxon>Candidatus Electrothrix</taxon>
    </lineage>
</organism>
<name>A0AAU8LR29_9BACT</name>
<dbReference type="PANTHER" id="PTHR35579">
    <property type="entry name" value="CRISPR SYSTEM CMS ENDORIBONUCLEASE CSM3"/>
    <property type="match status" value="1"/>
</dbReference>
<feature type="domain" description="CRISPR type III-associated protein" evidence="3">
    <location>
        <begin position="18"/>
        <end position="228"/>
    </location>
</feature>
<protein>
    <submittedName>
        <fullName evidence="4">TIGR03986 family CRISPR-associated RAMP protein</fullName>
    </submittedName>
</protein>
<evidence type="ECO:0000256" key="2">
    <source>
        <dbReference type="SAM" id="MobiDB-lite"/>
    </source>
</evidence>
<dbReference type="KEGG" id="eaj:Q3M24_15405"/>
<dbReference type="Pfam" id="PF03787">
    <property type="entry name" value="RAMPs"/>
    <property type="match status" value="3"/>
</dbReference>
<evidence type="ECO:0000259" key="3">
    <source>
        <dbReference type="Pfam" id="PF03787"/>
    </source>
</evidence>
<dbReference type="InterPro" id="IPR005537">
    <property type="entry name" value="RAMP_III_fam"/>
</dbReference>
<feature type="region of interest" description="Disordered" evidence="2">
    <location>
        <begin position="1236"/>
        <end position="1257"/>
    </location>
</feature>
<dbReference type="GO" id="GO:0051607">
    <property type="term" value="P:defense response to virus"/>
    <property type="evidence" value="ECO:0007669"/>
    <property type="project" value="UniProtKB-KW"/>
</dbReference>
<feature type="region of interest" description="Disordered" evidence="2">
    <location>
        <begin position="20"/>
        <end position="58"/>
    </location>
</feature>
<reference evidence="4" key="1">
    <citation type="journal article" date="2024" name="Syst. Appl. Microbiol.">
        <title>First single-strain enrichments of Electrothrix cable bacteria, description of E. aestuarii sp. nov. and E. rattekaaiensis sp. nov., and proposal of a cable bacteria taxonomy following the rules of the SeqCode.</title>
        <authorList>
            <person name="Plum-Jensen L.E."/>
            <person name="Schramm A."/>
            <person name="Marshall I.P.G."/>
        </authorList>
    </citation>
    <scope>NUCLEOTIDE SEQUENCE</scope>
    <source>
        <strain evidence="4">Rat1</strain>
    </source>
</reference>
<dbReference type="InterPro" id="IPR052216">
    <property type="entry name" value="CRISPR_Csm3_endoribonuclease"/>
</dbReference>
<feature type="domain" description="CRISPR type III-associated protein" evidence="3">
    <location>
        <begin position="609"/>
        <end position="660"/>
    </location>
</feature>